<feature type="region of interest" description="Disordered" evidence="1">
    <location>
        <begin position="1"/>
        <end position="43"/>
    </location>
</feature>
<proteinExistence type="predicted"/>
<protein>
    <submittedName>
        <fullName evidence="2">Uncharacterized protein</fullName>
    </submittedName>
</protein>
<evidence type="ECO:0000256" key="1">
    <source>
        <dbReference type="SAM" id="MobiDB-lite"/>
    </source>
</evidence>
<feature type="compositionally biased region" description="Basic and acidic residues" evidence="1">
    <location>
        <begin position="1"/>
        <end position="13"/>
    </location>
</feature>
<evidence type="ECO:0000313" key="2">
    <source>
        <dbReference type="EMBL" id="CAD1819870.1"/>
    </source>
</evidence>
<reference evidence="2" key="1">
    <citation type="submission" date="2020-07" db="EMBL/GenBank/DDBJ databases">
        <authorList>
            <person name="Lin J."/>
        </authorList>
    </citation>
    <scope>NUCLEOTIDE SEQUENCE</scope>
</reference>
<dbReference type="AlphaFoldDB" id="A0A6V7NMP3"/>
<gene>
    <name evidence="2" type="ORF">CB5_LOCUS3081</name>
</gene>
<dbReference type="EMBL" id="LR862139">
    <property type="protein sequence ID" value="CAD1819870.1"/>
    <property type="molecule type" value="Genomic_DNA"/>
</dbReference>
<organism evidence="2">
    <name type="scientific">Ananas comosus var. bracteatus</name>
    <name type="common">red pineapple</name>
    <dbReference type="NCBI Taxonomy" id="296719"/>
    <lineage>
        <taxon>Eukaryota</taxon>
        <taxon>Viridiplantae</taxon>
        <taxon>Streptophyta</taxon>
        <taxon>Embryophyta</taxon>
        <taxon>Tracheophyta</taxon>
        <taxon>Spermatophyta</taxon>
        <taxon>Magnoliopsida</taxon>
        <taxon>Liliopsida</taxon>
        <taxon>Poales</taxon>
        <taxon>Bromeliaceae</taxon>
        <taxon>Bromelioideae</taxon>
        <taxon>Ananas</taxon>
    </lineage>
</organism>
<name>A0A6V7NMP3_ANACO</name>
<accession>A0A6V7NMP3</accession>
<sequence length="103" mass="11364">MGEEEERGKERRGVQIRCPSFGAPPRATGEGKGLAQEEEEPVVVGEVDQSGVLRRRRMRGMVRPHRALGMGICSSSSSSSSSSRGARCTQIRFLWESENPSMR</sequence>